<dbReference type="OrthoDB" id="428480at2759"/>
<dbReference type="PIRSF" id="PIRSF001093">
    <property type="entry name" value="B-hxosamndse_ab_euk"/>
    <property type="match status" value="1"/>
</dbReference>
<dbReference type="PANTHER" id="PTHR22600">
    <property type="entry name" value="BETA-HEXOSAMINIDASE"/>
    <property type="match status" value="1"/>
</dbReference>
<dbReference type="InterPro" id="IPR025705">
    <property type="entry name" value="Beta_hexosaminidase_sua/sub"/>
</dbReference>
<comment type="catalytic activity">
    <reaction evidence="18">
        <text>N-acetyl-beta-D-galactosaminyl-(1-&gt;4)-beta-D-3-sulfogalactosyl-(1-&gt;4)-beta-D-glucosyl-(1&lt;-&gt;1')-ceramide + H2O = a beta-D-3-sulfogalactosyl-(1-&gt;4)-beta-D-glucosyl-(1&lt;-&gt;1')-ceramide + N-acetyl-beta-D-galactosamine</text>
        <dbReference type="Rhea" id="RHEA:48276"/>
        <dbReference type="ChEBI" id="CHEBI:15377"/>
        <dbReference type="ChEBI" id="CHEBI:28497"/>
        <dbReference type="ChEBI" id="CHEBI:90163"/>
        <dbReference type="ChEBI" id="CHEBI:90164"/>
    </reaction>
    <physiologicalReaction direction="left-to-right" evidence="18">
        <dbReference type="Rhea" id="RHEA:48277"/>
    </physiologicalReaction>
</comment>
<evidence type="ECO:0000256" key="19">
    <source>
        <dbReference type="ARBA" id="ARBA00049464"/>
    </source>
</evidence>
<sequence length="531" mass="60736">MRLHLLLCALLAPAPLAPAASALRNPGLWPLPLSVHLSPHLLHLSPETFRISHHPASTLGPFCTLLQKAFLRYHGYIFGAHKTRHRSPRLNKHGQLQQLTALVVQDSECDAFPSISSDESYALNVSGSVAVLKANEVWGVLRGLETFSQLIYEDSDRKFTINEACITDSPRFPHRGILIDTARHYLPVKTILKTLDAMAMNKFNVLHWHIVDDQAFPYQSATFPQLSKKGSYTLTHVYRPKDVREVIEFARRRGIRVLPEFDTPGHTQSWGKGQKNLLTVCDAKEKFSTVYGPINPALNSTYTFLSRLFAEISRVFPDEFIHLGGDEVDLLCWKSNAEIQKFMKQNKRFKDVRELESFYIQKVLNIISTLKKRPIIWQEAFDDHAKLHPDTVVQVWINRDYHLEQARVTAAGYPVLLSAPWYLDYINSGEDWRAYYAVEPLNFPGSERQKQLVLGGEACLWGEFVDATNLMPRLWPRASAVGERLWSNKEVSSTKEAYNRLTVHRCRMVRRGIAAQPLFTGYCDHEYNIEK</sequence>
<keyword evidence="11" id="KW-0968">Cytoplasmic vesicle</keyword>
<comment type="similarity">
    <text evidence="3 20">Belongs to the glycosyl hydrolase 20 family.</text>
</comment>
<dbReference type="SUPFAM" id="SSF55545">
    <property type="entry name" value="beta-N-acetylhexosaminidase-like domain"/>
    <property type="match status" value="1"/>
</dbReference>
<feature type="domain" description="Glycoside hydrolase family 20 catalytic" evidence="24">
    <location>
        <begin position="172"/>
        <end position="488"/>
    </location>
</feature>
<dbReference type="GO" id="GO:0005764">
    <property type="term" value="C:lysosome"/>
    <property type="evidence" value="ECO:0007669"/>
    <property type="project" value="UniProtKB-SubCell"/>
</dbReference>
<dbReference type="GeneID" id="103109449"/>
<dbReference type="CDD" id="cd06562">
    <property type="entry name" value="GH20_HexA_HexB-like"/>
    <property type="match status" value="1"/>
</dbReference>
<dbReference type="GO" id="GO:0060473">
    <property type="term" value="C:cortical granule"/>
    <property type="evidence" value="ECO:0007669"/>
    <property type="project" value="UniProtKB-SubCell"/>
</dbReference>
<reference evidence="27" key="1">
    <citation type="submission" date="2025-08" db="UniProtKB">
        <authorList>
            <consortium name="RefSeq"/>
        </authorList>
    </citation>
    <scope>IDENTIFICATION</scope>
</reference>
<dbReference type="GO" id="GO:0016020">
    <property type="term" value="C:membrane"/>
    <property type="evidence" value="ECO:0007669"/>
    <property type="project" value="TreeGrafter"/>
</dbReference>
<evidence type="ECO:0000259" key="25">
    <source>
        <dbReference type="Pfam" id="PF14845"/>
    </source>
</evidence>
<keyword evidence="8" id="KW-0325">Glycoprotein</keyword>
<comment type="catalytic activity">
    <reaction evidence="1 20">
        <text>Hydrolysis of terminal non-reducing N-acetyl-D-hexosamine residues in N-acetyl-beta-D-hexosaminides.</text>
        <dbReference type="EC" id="3.2.1.52"/>
    </reaction>
</comment>
<comment type="subunit">
    <text evidence="17">There are 3 forms of beta-hexosaminidase: hexosaminidase A is a heterodimer composed of one subunit alpha and one subunit beta (chain A and B); hexosaminidase B is a homodimer of two beta subunits (two chains A and B); hexosaminidase S is a homodimer of two alpha subunits. The composition of the dimer (isozyme A versus isozyme S) has a significant effect on the substrate specificity of the alpha subunit active site.</text>
</comment>
<evidence type="ECO:0000256" key="22">
    <source>
        <dbReference type="PIRSR" id="PIRSR001093-2"/>
    </source>
</evidence>
<comment type="catalytic activity">
    <reaction evidence="12">
        <text>beta-D-GalNAc-(1-&gt;4)-alpha-L-IdoA-(1-&gt;3)-beta-D-GalNAc-4-sulfate-(1-&gt;4)-alpha-L-IdoA-(1-&gt;3)-D-GalNAc-4-sulfate + H2O = alpha-L-IdoA-(1-&gt;3)-beta-D-GalNAc-4-sulfate-(1-&gt;4)-alpha-L-IdoA-(1-&gt;3)-D-GalNAc-4-sulfate + N-acetyl-D-galactosamine</text>
        <dbReference type="Rhea" id="RHEA:64372"/>
        <dbReference type="ChEBI" id="CHEBI:15377"/>
        <dbReference type="ChEBI" id="CHEBI:28037"/>
        <dbReference type="ChEBI" id="CHEBI:152565"/>
        <dbReference type="ChEBI" id="CHEBI:152566"/>
    </reaction>
    <physiologicalReaction direction="left-to-right" evidence="12">
        <dbReference type="Rhea" id="RHEA:64373"/>
    </physiologicalReaction>
</comment>
<dbReference type="AlphaFoldDB" id="A0A1S2ZFG4"/>
<feature type="signal peptide" evidence="23">
    <location>
        <begin position="1"/>
        <end position="22"/>
    </location>
</feature>
<evidence type="ECO:0000256" key="18">
    <source>
        <dbReference type="ARBA" id="ARBA00047301"/>
    </source>
</evidence>
<dbReference type="Pfam" id="PF00728">
    <property type="entry name" value="Glyco_hydro_20"/>
    <property type="match status" value="1"/>
</dbReference>
<dbReference type="GO" id="GO:0030203">
    <property type="term" value="P:glycosaminoglycan metabolic process"/>
    <property type="evidence" value="ECO:0007669"/>
    <property type="project" value="TreeGrafter"/>
</dbReference>
<dbReference type="STRING" id="9365.ENSEEUP00000013993"/>
<evidence type="ECO:0000256" key="23">
    <source>
        <dbReference type="SAM" id="SignalP"/>
    </source>
</evidence>
<evidence type="ECO:0000259" key="24">
    <source>
        <dbReference type="Pfam" id="PF00728"/>
    </source>
</evidence>
<evidence type="ECO:0000256" key="9">
    <source>
        <dbReference type="ARBA" id="ARBA00023228"/>
    </source>
</evidence>
<comment type="subcellular location">
    <subcellularLocation>
        <location evidence="13">Cytoplasmic vesicle</location>
        <location evidence="13">Secretory vesicle</location>
        <location evidence="13">Cortical granule</location>
    </subcellularLocation>
    <subcellularLocation>
        <location evidence="2">Lysosome</location>
    </subcellularLocation>
</comment>
<evidence type="ECO:0000256" key="3">
    <source>
        <dbReference type="ARBA" id="ARBA00006285"/>
    </source>
</evidence>
<dbReference type="GO" id="GO:0005975">
    <property type="term" value="P:carbohydrate metabolic process"/>
    <property type="evidence" value="ECO:0007669"/>
    <property type="project" value="InterPro"/>
</dbReference>
<feature type="active site" description="Proton donor" evidence="21">
    <location>
        <position position="327"/>
    </location>
</feature>
<evidence type="ECO:0000256" key="5">
    <source>
        <dbReference type="ARBA" id="ARBA00022801"/>
    </source>
</evidence>
<evidence type="ECO:0000313" key="27">
    <source>
        <dbReference type="RefSeq" id="XP_007518576.2"/>
    </source>
</evidence>
<dbReference type="InterPro" id="IPR017853">
    <property type="entry name" value="GH"/>
</dbReference>
<feature type="disulfide bond" evidence="22">
    <location>
        <begin position="506"/>
        <end position="523"/>
    </location>
</feature>
<name>A0A1S2ZFG4_ERIEU</name>
<keyword evidence="10 20" id="KW-0326">Glycosidase</keyword>
<evidence type="ECO:0000256" key="1">
    <source>
        <dbReference type="ARBA" id="ARBA00001231"/>
    </source>
</evidence>
<dbReference type="PRINTS" id="PR00738">
    <property type="entry name" value="GLHYDRLASE20"/>
</dbReference>
<evidence type="ECO:0000256" key="21">
    <source>
        <dbReference type="PIRSR" id="PIRSR001093-1"/>
    </source>
</evidence>
<feature type="disulfide bond" evidence="22">
    <location>
        <begin position="63"/>
        <end position="109"/>
    </location>
</feature>
<dbReference type="GO" id="GO:0004563">
    <property type="term" value="F:beta-N-acetylhexosaminidase activity"/>
    <property type="evidence" value="ECO:0007669"/>
    <property type="project" value="UniProtKB-EC"/>
</dbReference>
<evidence type="ECO:0000313" key="26">
    <source>
        <dbReference type="Proteomes" id="UP001652624"/>
    </source>
</evidence>
<comment type="catalytic activity">
    <reaction evidence="19">
        <text>N-acetyl-beta-D-6-sulfogalactosaminyl-(1-&gt;4)-alpha-L-iduronyl-(1-&gt;3)-N-acetyl-D-6-sulfogalactosamine + H2O = alpha-L-iduronyl-(1-&gt;3)-N-acetyl-D-6-sulfogalactosamine + N-acetyl-D-6-sulfogalactosamine</text>
        <dbReference type="Rhea" id="RHEA:64384"/>
        <dbReference type="ChEBI" id="CHEBI:15377"/>
        <dbReference type="ChEBI" id="CHEBI:152567"/>
        <dbReference type="ChEBI" id="CHEBI:152568"/>
        <dbReference type="ChEBI" id="CHEBI:153064"/>
    </reaction>
    <physiologicalReaction direction="left-to-right" evidence="19">
        <dbReference type="Rhea" id="RHEA:64385"/>
    </physiologicalReaction>
</comment>
<proteinExistence type="inferred from homology"/>
<keyword evidence="4 23" id="KW-0732">Signal</keyword>
<dbReference type="InParanoid" id="A0A1S2ZFG4"/>
<dbReference type="Pfam" id="PF14845">
    <property type="entry name" value="Glycohydro_20b2"/>
    <property type="match status" value="1"/>
</dbReference>
<dbReference type="eggNOG" id="KOG2499">
    <property type="taxonomic scope" value="Eukaryota"/>
</dbReference>
<evidence type="ECO:0000256" key="11">
    <source>
        <dbReference type="ARBA" id="ARBA00023329"/>
    </source>
</evidence>
<evidence type="ECO:0000256" key="14">
    <source>
        <dbReference type="ARBA" id="ARBA00043767"/>
    </source>
</evidence>
<feature type="disulfide bond" evidence="22">
    <location>
        <begin position="281"/>
        <end position="332"/>
    </location>
</feature>
<dbReference type="PANTHER" id="PTHR22600:SF38">
    <property type="entry name" value="BETA-HEXOSAMINIDASE SUBUNIT BETA"/>
    <property type="match status" value="1"/>
</dbReference>
<evidence type="ECO:0000256" key="7">
    <source>
        <dbReference type="ARBA" id="ARBA00023157"/>
    </source>
</evidence>
<dbReference type="FunCoup" id="A0A1S2ZFG4">
    <property type="interactions" value="1384"/>
</dbReference>
<dbReference type="Proteomes" id="UP001652624">
    <property type="component" value="Chromosome 11"/>
</dbReference>
<dbReference type="SUPFAM" id="SSF51445">
    <property type="entry name" value="(Trans)glycosidases"/>
    <property type="match status" value="1"/>
</dbReference>
<keyword evidence="6" id="KW-0443">Lipid metabolism</keyword>
<evidence type="ECO:0000256" key="6">
    <source>
        <dbReference type="ARBA" id="ARBA00023098"/>
    </source>
</evidence>
<feature type="domain" description="Beta-hexosaminidase eukaryotic type N-terminal" evidence="25">
    <location>
        <begin position="28"/>
        <end position="150"/>
    </location>
</feature>
<keyword evidence="5 20" id="KW-0378">Hydrolase</keyword>
<evidence type="ECO:0000256" key="15">
    <source>
        <dbReference type="ARBA" id="ARBA00043827"/>
    </source>
</evidence>
<evidence type="ECO:0000256" key="2">
    <source>
        <dbReference type="ARBA" id="ARBA00004371"/>
    </source>
</evidence>
<evidence type="ECO:0000256" key="10">
    <source>
        <dbReference type="ARBA" id="ARBA00023295"/>
    </source>
</evidence>
<accession>A0A1S2ZFG4</accession>
<dbReference type="RefSeq" id="XP_007518576.2">
    <property type="nucleotide sequence ID" value="XM_007518514.3"/>
</dbReference>
<comment type="catalytic activity">
    <reaction evidence="14">
        <text>a ganglioside GM2 (d18:1(4E)) + H2O = a ganglioside GM3 (d18:1(4E)) + N-acetyl-beta-D-galactosamine</text>
        <dbReference type="Rhea" id="RHEA:47940"/>
        <dbReference type="ChEBI" id="CHEBI:15377"/>
        <dbReference type="ChEBI" id="CHEBI:28497"/>
        <dbReference type="ChEBI" id="CHEBI:60065"/>
        <dbReference type="ChEBI" id="CHEBI:71502"/>
    </reaction>
    <physiologicalReaction direction="left-to-right" evidence="14">
        <dbReference type="Rhea" id="RHEA:47941"/>
    </physiologicalReaction>
</comment>
<comment type="catalytic activity">
    <reaction evidence="15">
        <text>a ganglioside GM2 + H2O = a ganglioside GM3 + N-acetyl-beta-D-galactosamine</text>
        <dbReference type="Rhea" id="RHEA:47968"/>
        <dbReference type="ChEBI" id="CHEBI:15377"/>
        <dbReference type="ChEBI" id="CHEBI:28497"/>
        <dbReference type="ChEBI" id="CHEBI:79210"/>
        <dbReference type="ChEBI" id="CHEBI:79218"/>
    </reaction>
    <physiologicalReaction direction="left-to-right" evidence="15">
        <dbReference type="Rhea" id="RHEA:47969"/>
    </physiologicalReaction>
</comment>
<dbReference type="InterPro" id="IPR029019">
    <property type="entry name" value="HEX_eukaryotic_N"/>
</dbReference>
<comment type="function">
    <text evidence="16">Hydrolyzes the non-reducing end N-acetyl-D-hexosamine and/or sulfated N-acetyl-D-hexosamine of glycoconjugates, such as the oligosaccharide moieties from proteins and neutral glycolipids, or from certain mucopolysaccharides. The isozyme B does not hydrolyze each of these substrates, however hydrolyzes efficiently neutral oligosaccharide. Only the isozyme A is responsible for the degradation of GM2 gangliosides in the presence of GM2A. During fertilization is responsible, at least in part, for the zona block to polyspermy. Present in the cortical granules of non-activated oocytes, is exocytosed during the cortical reaction in response to oocyte activation and inactivates the sperm galactosyltransferase-binding site, accounting for the block in sperm binding to the zona pellucida.</text>
</comment>
<evidence type="ECO:0000256" key="20">
    <source>
        <dbReference type="PIRNR" id="PIRNR001093"/>
    </source>
</evidence>
<evidence type="ECO:0000256" key="8">
    <source>
        <dbReference type="ARBA" id="ARBA00023180"/>
    </source>
</evidence>
<evidence type="ECO:0000256" key="13">
    <source>
        <dbReference type="ARBA" id="ARBA00037865"/>
    </source>
</evidence>
<keyword evidence="26" id="KW-1185">Reference proteome</keyword>
<dbReference type="Gene3D" id="3.30.379.10">
    <property type="entry name" value="Chitobiase/beta-hexosaminidase domain 2-like"/>
    <property type="match status" value="1"/>
</dbReference>
<organism evidence="26 27">
    <name type="scientific">Erinaceus europaeus</name>
    <name type="common">Western European hedgehog</name>
    <dbReference type="NCBI Taxonomy" id="9365"/>
    <lineage>
        <taxon>Eukaryota</taxon>
        <taxon>Metazoa</taxon>
        <taxon>Chordata</taxon>
        <taxon>Craniata</taxon>
        <taxon>Vertebrata</taxon>
        <taxon>Euteleostomi</taxon>
        <taxon>Mammalia</taxon>
        <taxon>Eutheria</taxon>
        <taxon>Laurasiatheria</taxon>
        <taxon>Eulipotyphla</taxon>
        <taxon>Erinaceidae</taxon>
        <taxon>Erinaceinae</taxon>
        <taxon>Erinaceus</taxon>
    </lineage>
</organism>
<dbReference type="EC" id="3.2.1.52" evidence="20"/>
<dbReference type="InterPro" id="IPR015883">
    <property type="entry name" value="Glyco_hydro_20_cat"/>
</dbReference>
<dbReference type="Gene3D" id="3.20.20.80">
    <property type="entry name" value="Glycosidases"/>
    <property type="match status" value="1"/>
</dbReference>
<evidence type="ECO:0000256" key="12">
    <source>
        <dbReference type="ARBA" id="ARBA00023505"/>
    </source>
</evidence>
<dbReference type="GO" id="GO:0006689">
    <property type="term" value="P:ganglioside catabolic process"/>
    <property type="evidence" value="ECO:0007669"/>
    <property type="project" value="TreeGrafter"/>
</dbReference>
<feature type="chain" id="PRO_5047159770" description="Beta-hexosaminidase" evidence="23">
    <location>
        <begin position="23"/>
        <end position="531"/>
    </location>
</feature>
<protein>
    <recommendedName>
        <fullName evidence="20">Beta-hexosaminidase</fullName>
        <ecNumber evidence="20">3.2.1.52</ecNumber>
    </recommendedName>
</protein>
<gene>
    <name evidence="27" type="primary">HEXB</name>
</gene>
<evidence type="ECO:0000256" key="16">
    <source>
        <dbReference type="ARBA" id="ARBA00045511"/>
    </source>
</evidence>
<keyword evidence="7 22" id="KW-1015">Disulfide bond</keyword>
<evidence type="ECO:0000256" key="17">
    <source>
        <dbReference type="ARBA" id="ARBA00046959"/>
    </source>
</evidence>
<dbReference type="InterPro" id="IPR029018">
    <property type="entry name" value="Hex-like_dom2"/>
</dbReference>
<evidence type="ECO:0000256" key="4">
    <source>
        <dbReference type="ARBA" id="ARBA00022729"/>
    </source>
</evidence>
<keyword evidence="9" id="KW-0458">Lysosome</keyword>